<comment type="caution">
    <text evidence="2">The sequence shown here is derived from an EMBL/GenBank/DDBJ whole genome shotgun (WGS) entry which is preliminary data.</text>
</comment>
<dbReference type="InterPro" id="IPR023210">
    <property type="entry name" value="NADP_OxRdtase_dom"/>
</dbReference>
<dbReference type="STRING" id="665126.ABB55_01345"/>
<evidence type="ECO:0000313" key="2">
    <source>
        <dbReference type="EMBL" id="KPL51030.1"/>
    </source>
</evidence>
<accession>A0A0P6VZA3</accession>
<reference evidence="2 3" key="1">
    <citation type="submission" date="2015-09" db="EMBL/GenBank/DDBJ databases">
        <authorList>
            <person name="Jackson K.R."/>
            <person name="Lunt B.L."/>
            <person name="Fisher J.N.B."/>
            <person name="Gardner A.V."/>
            <person name="Bailey M.E."/>
            <person name="Deus L.M."/>
            <person name="Earl A.S."/>
            <person name="Gibby P.D."/>
            <person name="Hartmann K.A."/>
            <person name="Liu J.E."/>
            <person name="Manci A.M."/>
            <person name="Nielsen D.A."/>
            <person name="Solomon M.B."/>
            <person name="Breakwell D.P."/>
            <person name="Burnett S.H."/>
            <person name="Grose J.H."/>
        </authorList>
    </citation>
    <scope>NUCLEOTIDE SEQUENCE [LARGE SCALE GENOMIC DNA]</scope>
    <source>
        <strain evidence="2 3">16</strain>
    </source>
</reference>
<dbReference type="InterPro" id="IPR050523">
    <property type="entry name" value="AKR_Detox_Biosynth"/>
</dbReference>
<feature type="domain" description="NADP-dependent oxidoreductase" evidence="1">
    <location>
        <begin position="18"/>
        <end position="185"/>
    </location>
</feature>
<evidence type="ECO:0000259" key="1">
    <source>
        <dbReference type="Pfam" id="PF00248"/>
    </source>
</evidence>
<gene>
    <name evidence="2" type="ORF">ABB55_01345</name>
</gene>
<dbReference type="SUPFAM" id="SSF51430">
    <property type="entry name" value="NAD(P)-linked oxidoreductase"/>
    <property type="match status" value="1"/>
</dbReference>
<dbReference type="PROSITE" id="PS51257">
    <property type="entry name" value="PROKAR_LIPOPROTEIN"/>
    <property type="match status" value="1"/>
</dbReference>
<reference evidence="2 3" key="2">
    <citation type="submission" date="2015-10" db="EMBL/GenBank/DDBJ databases">
        <title>Draft Genome Sequence of Prosthecomicrobium hirschii ATCC 27832.</title>
        <authorList>
            <person name="Daniel J."/>
            <person name="Givan S.A."/>
            <person name="Brun Y.V."/>
            <person name="Brown P.J."/>
        </authorList>
    </citation>
    <scope>NUCLEOTIDE SEQUENCE [LARGE SCALE GENOMIC DNA]</scope>
    <source>
        <strain evidence="2 3">16</strain>
    </source>
</reference>
<dbReference type="RefSeq" id="WP_054357193.1">
    <property type="nucleotide sequence ID" value="NZ_LJYW01000001.1"/>
</dbReference>
<evidence type="ECO:0000313" key="3">
    <source>
        <dbReference type="Proteomes" id="UP000048984"/>
    </source>
</evidence>
<proteinExistence type="predicted"/>
<dbReference type="Pfam" id="PF00248">
    <property type="entry name" value="Aldo_ket_red"/>
    <property type="match status" value="1"/>
</dbReference>
<dbReference type="Gene3D" id="3.20.20.100">
    <property type="entry name" value="NADP-dependent oxidoreductase domain"/>
    <property type="match status" value="1"/>
</dbReference>
<protein>
    <recommendedName>
        <fullName evidence="1">NADP-dependent oxidoreductase domain-containing protein</fullName>
    </recommendedName>
</protein>
<dbReference type="InterPro" id="IPR036812">
    <property type="entry name" value="NAD(P)_OxRdtase_dom_sf"/>
</dbReference>
<dbReference type="AlphaFoldDB" id="A0A0P6VZA3"/>
<organism evidence="2 3">
    <name type="scientific">Prosthecodimorpha hirschii</name>
    <dbReference type="NCBI Taxonomy" id="665126"/>
    <lineage>
        <taxon>Bacteria</taxon>
        <taxon>Pseudomonadati</taxon>
        <taxon>Pseudomonadota</taxon>
        <taxon>Alphaproteobacteria</taxon>
        <taxon>Hyphomicrobiales</taxon>
        <taxon>Ancalomicrobiaceae</taxon>
        <taxon>Prosthecodimorpha</taxon>
    </lineage>
</organism>
<dbReference type="EMBL" id="LJYW01000001">
    <property type="protein sequence ID" value="KPL51030.1"/>
    <property type="molecule type" value="Genomic_DNA"/>
</dbReference>
<dbReference type="PANTHER" id="PTHR43364">
    <property type="entry name" value="NADH-SPECIFIC METHYLGLYOXAL REDUCTASE-RELATED"/>
    <property type="match status" value="1"/>
</dbReference>
<sequence length="325" mass="33909">MSLRFVTLPGTGLTASALGFGCASLGSRIGRADGLRALAEAHDGGVTWFDVAPPYGAGEAEAILGEFLAGRRASVRVCTKVGLAGPERSGLMRLVYRLGRPLAARFAGLRRRFRAAAATRYRPIALDAAGIAASLDRSLARLRTDHVDVFALHAPSPADTVRDDVVRALEDILTSGKARQVCVAGDLYACRAAAAAGLPYRVLQLADDPETEPLATLRVAAGRPVATVTHSVFGFDGALSRLVARLEADPAAVRRLQAAGYDGPAGQAAARLLIDRAFASNPDGVVLASMFAAPHRRLNLARAALPPNPEAVRLVRDLLGPAGAS</sequence>
<dbReference type="PANTHER" id="PTHR43364:SF18">
    <property type="entry name" value="OXIDOREDUCTASE"/>
    <property type="match status" value="1"/>
</dbReference>
<dbReference type="Proteomes" id="UP000048984">
    <property type="component" value="Unassembled WGS sequence"/>
</dbReference>
<dbReference type="GO" id="GO:0005829">
    <property type="term" value="C:cytosol"/>
    <property type="evidence" value="ECO:0007669"/>
    <property type="project" value="TreeGrafter"/>
</dbReference>
<name>A0A0P6VZA3_9HYPH</name>
<keyword evidence="3" id="KW-1185">Reference proteome</keyword>